<evidence type="ECO:0000259" key="6">
    <source>
        <dbReference type="PROSITE" id="PS51123"/>
    </source>
</evidence>
<dbReference type="PRINTS" id="PR01021">
    <property type="entry name" value="OMPADOMAIN"/>
</dbReference>
<comment type="subcellular location">
    <subcellularLocation>
        <location evidence="1">Cell outer membrane</location>
    </subcellularLocation>
</comment>
<feature type="domain" description="OmpA-like" evidence="6">
    <location>
        <begin position="86"/>
        <end position="198"/>
    </location>
</feature>
<accession>A0A8H9K998</accession>
<dbReference type="PANTHER" id="PTHR30329:SF21">
    <property type="entry name" value="LIPOPROTEIN YIAD-RELATED"/>
    <property type="match status" value="1"/>
</dbReference>
<protein>
    <submittedName>
        <fullName evidence="7">OmpA family protein</fullName>
    </submittedName>
</protein>
<keyword evidence="5" id="KW-0732">Signal</keyword>
<dbReference type="CDD" id="cd07185">
    <property type="entry name" value="OmpA_C-like"/>
    <property type="match status" value="1"/>
</dbReference>
<comment type="caution">
    <text evidence="7">The sequence shown here is derived from an EMBL/GenBank/DDBJ whole genome shotgun (WGS) entry which is preliminary data.</text>
</comment>
<keyword evidence="3" id="KW-0998">Cell outer membrane</keyword>
<dbReference type="PANTHER" id="PTHR30329">
    <property type="entry name" value="STATOR ELEMENT OF FLAGELLAR MOTOR COMPLEX"/>
    <property type="match status" value="1"/>
</dbReference>
<feature type="chain" id="PRO_5034020781" evidence="5">
    <location>
        <begin position="30"/>
        <end position="198"/>
    </location>
</feature>
<name>A0A8H9K998_VIBVL</name>
<evidence type="ECO:0000256" key="1">
    <source>
        <dbReference type="ARBA" id="ARBA00004442"/>
    </source>
</evidence>
<evidence type="ECO:0000256" key="3">
    <source>
        <dbReference type="ARBA" id="ARBA00023237"/>
    </source>
</evidence>
<organism evidence="7">
    <name type="scientific">Vibrio vulnificus</name>
    <dbReference type="NCBI Taxonomy" id="672"/>
    <lineage>
        <taxon>Bacteria</taxon>
        <taxon>Pseudomonadati</taxon>
        <taxon>Pseudomonadota</taxon>
        <taxon>Gammaproteobacteria</taxon>
        <taxon>Vibrionales</taxon>
        <taxon>Vibrionaceae</taxon>
        <taxon>Vibrio</taxon>
    </lineage>
</organism>
<reference evidence="7" key="2">
    <citation type="submission" date="2019-01" db="EMBL/GenBank/DDBJ databases">
        <authorList>
            <consortium name="NCBI Pathogen Detection Project"/>
        </authorList>
    </citation>
    <scope>NUCLEOTIDE SEQUENCE</scope>
    <source>
        <strain evidence="7">BCW_3452</strain>
    </source>
</reference>
<dbReference type="InterPro" id="IPR006664">
    <property type="entry name" value="OMP_bac"/>
</dbReference>
<dbReference type="PROSITE" id="PS51123">
    <property type="entry name" value="OMPA_2"/>
    <property type="match status" value="1"/>
</dbReference>
<evidence type="ECO:0000256" key="4">
    <source>
        <dbReference type="PROSITE-ProRule" id="PRU00473"/>
    </source>
</evidence>
<dbReference type="AlphaFoldDB" id="A0A8H9K998"/>
<dbReference type="Proteomes" id="UP000863257">
    <property type="component" value="Unassembled WGS sequence"/>
</dbReference>
<sequence length="198" mass="22295">MKRQVDLRIKMKKTLPILLLVLLSNYAQANCVNTSEEQIITKTLLSTHYKTTQSEGSIVVDEGQTEARVLNRDVQKVKAQNSSEHCFFDEKKMSLVLNYQHNKFGLTDIHQDAIRSYIGIVDPNRKISVEGHADSTGSDTYNKQLSARRANTVARFLKNDLGLGNRIVEKAFGETTPICAAEENQQNGCNRRVVLTLE</sequence>
<reference evidence="7" key="1">
    <citation type="journal article" date="2018" name="Genome Biol.">
        <title>SKESA: strategic k-mer extension for scrupulous assemblies.</title>
        <authorList>
            <person name="Souvorov A."/>
            <person name="Agarwala R."/>
            <person name="Lipman D.J."/>
        </authorList>
    </citation>
    <scope>NUCLEOTIDE SEQUENCE</scope>
    <source>
        <strain evidence="7">BCW_3452</strain>
    </source>
</reference>
<evidence type="ECO:0000313" key="7">
    <source>
        <dbReference type="EMBL" id="HAS8540310.1"/>
    </source>
</evidence>
<dbReference type="InterPro" id="IPR050330">
    <property type="entry name" value="Bact_OuterMem_StrucFunc"/>
</dbReference>
<proteinExistence type="predicted"/>
<dbReference type="GO" id="GO:0009279">
    <property type="term" value="C:cell outer membrane"/>
    <property type="evidence" value="ECO:0007669"/>
    <property type="project" value="UniProtKB-SubCell"/>
</dbReference>
<gene>
    <name evidence="7" type="ORF">I7730_10990</name>
</gene>
<evidence type="ECO:0000256" key="5">
    <source>
        <dbReference type="SAM" id="SignalP"/>
    </source>
</evidence>
<feature type="signal peptide" evidence="5">
    <location>
        <begin position="1"/>
        <end position="29"/>
    </location>
</feature>
<evidence type="ECO:0000256" key="2">
    <source>
        <dbReference type="ARBA" id="ARBA00023136"/>
    </source>
</evidence>
<keyword evidence="2 4" id="KW-0472">Membrane</keyword>
<dbReference type="InterPro" id="IPR036737">
    <property type="entry name" value="OmpA-like_sf"/>
</dbReference>
<dbReference type="SUPFAM" id="SSF103088">
    <property type="entry name" value="OmpA-like"/>
    <property type="match status" value="1"/>
</dbReference>
<dbReference type="InterPro" id="IPR006665">
    <property type="entry name" value="OmpA-like"/>
</dbReference>
<dbReference type="EMBL" id="DACRBY010000012">
    <property type="protein sequence ID" value="HAS8540310.1"/>
    <property type="molecule type" value="Genomic_DNA"/>
</dbReference>
<dbReference type="Pfam" id="PF00691">
    <property type="entry name" value="OmpA"/>
    <property type="match status" value="1"/>
</dbReference>
<dbReference type="Gene3D" id="3.30.1330.60">
    <property type="entry name" value="OmpA-like domain"/>
    <property type="match status" value="1"/>
</dbReference>